<dbReference type="PANTHER" id="PTHR44858">
    <property type="entry name" value="TETRATRICOPEPTIDE REPEAT PROTEIN 6"/>
    <property type="match status" value="1"/>
</dbReference>
<comment type="caution">
    <text evidence="5">The sequence shown here is derived from an EMBL/GenBank/DDBJ whole genome shotgun (WGS) entry which is preliminary data.</text>
</comment>
<evidence type="ECO:0000256" key="4">
    <source>
        <dbReference type="SAM" id="MobiDB-lite"/>
    </source>
</evidence>
<dbReference type="RefSeq" id="WP_101334444.1">
    <property type="nucleotide sequence ID" value="NZ_PJNI01000008.1"/>
</dbReference>
<evidence type="ECO:0000313" key="6">
    <source>
        <dbReference type="Proteomes" id="UP000236654"/>
    </source>
</evidence>
<dbReference type="InterPro" id="IPR019734">
    <property type="entry name" value="TPR_rpt"/>
</dbReference>
<dbReference type="PANTHER" id="PTHR44858:SF1">
    <property type="entry name" value="UDP-N-ACETYLGLUCOSAMINE--PEPTIDE N-ACETYLGLUCOSAMINYLTRANSFERASE SPINDLY-RELATED"/>
    <property type="match status" value="1"/>
</dbReference>
<feature type="repeat" description="TPR" evidence="3">
    <location>
        <begin position="3"/>
        <end position="36"/>
    </location>
</feature>
<feature type="repeat" description="TPR" evidence="3">
    <location>
        <begin position="71"/>
        <end position="104"/>
    </location>
</feature>
<evidence type="ECO:0000313" key="5">
    <source>
        <dbReference type="EMBL" id="PKR80662.1"/>
    </source>
</evidence>
<dbReference type="PROSITE" id="PS50005">
    <property type="entry name" value="TPR"/>
    <property type="match status" value="2"/>
</dbReference>
<sequence>MYINSEHKKAQELLDAQKFEKSLVAFNKALKLDPNHPDILSHRGVLHLHMNQKKKCFDDLELSLNLDKTYSYRYAALAYAKDYFGDLDSAIKLYEKAVELDPDDAIAHNNLGLLMEKRGYQQKAKDNFEKADKLAKIQDDMLEKLDELEAKEEIYFKDNGEKSADNNPLPKPGSQNIPKGEPLQPKKLKADEKQTFGKISKDLVTKKSVFKEFIGFVKNGFKLDKND</sequence>
<evidence type="ECO:0000256" key="2">
    <source>
        <dbReference type="ARBA" id="ARBA00022803"/>
    </source>
</evidence>
<dbReference type="EMBL" id="PJNI01000008">
    <property type="protein sequence ID" value="PKR80662.1"/>
    <property type="molecule type" value="Genomic_DNA"/>
</dbReference>
<dbReference type="AlphaFoldDB" id="A0A2I0R262"/>
<evidence type="ECO:0000256" key="3">
    <source>
        <dbReference type="PROSITE-ProRule" id="PRU00339"/>
    </source>
</evidence>
<dbReference type="Pfam" id="PF13414">
    <property type="entry name" value="TPR_11"/>
    <property type="match status" value="2"/>
</dbReference>
<feature type="region of interest" description="Disordered" evidence="4">
    <location>
        <begin position="157"/>
        <end position="193"/>
    </location>
</feature>
<dbReference type="OrthoDB" id="5508659at2"/>
<protein>
    <submittedName>
        <fullName evidence="5">Uncharacterized protein</fullName>
    </submittedName>
</protein>
<keyword evidence="1" id="KW-0677">Repeat</keyword>
<reference evidence="5 6" key="1">
    <citation type="submission" date="2017-12" db="EMBL/GenBank/DDBJ databases">
        <title>The draft genome sequence of Brumimicrobium saltpan LHR20.</title>
        <authorList>
            <person name="Do Z.-J."/>
            <person name="Luo H.-R."/>
        </authorList>
    </citation>
    <scope>NUCLEOTIDE SEQUENCE [LARGE SCALE GENOMIC DNA]</scope>
    <source>
        <strain evidence="5 6">LHR20</strain>
    </source>
</reference>
<dbReference type="Proteomes" id="UP000236654">
    <property type="component" value="Unassembled WGS sequence"/>
</dbReference>
<dbReference type="SUPFAM" id="SSF48452">
    <property type="entry name" value="TPR-like"/>
    <property type="match status" value="1"/>
</dbReference>
<keyword evidence="2 3" id="KW-0802">TPR repeat</keyword>
<keyword evidence="6" id="KW-1185">Reference proteome</keyword>
<organism evidence="5 6">
    <name type="scientific">Brumimicrobium salinarum</name>
    <dbReference type="NCBI Taxonomy" id="2058658"/>
    <lineage>
        <taxon>Bacteria</taxon>
        <taxon>Pseudomonadati</taxon>
        <taxon>Bacteroidota</taxon>
        <taxon>Flavobacteriia</taxon>
        <taxon>Flavobacteriales</taxon>
        <taxon>Crocinitomicaceae</taxon>
        <taxon>Brumimicrobium</taxon>
    </lineage>
</organism>
<dbReference type="InterPro" id="IPR050498">
    <property type="entry name" value="Ycf3"/>
</dbReference>
<dbReference type="Gene3D" id="1.25.40.10">
    <property type="entry name" value="Tetratricopeptide repeat domain"/>
    <property type="match status" value="2"/>
</dbReference>
<dbReference type="SMART" id="SM00028">
    <property type="entry name" value="TPR"/>
    <property type="match status" value="4"/>
</dbReference>
<name>A0A2I0R262_9FLAO</name>
<gene>
    <name evidence="5" type="ORF">CW751_07785</name>
</gene>
<dbReference type="InterPro" id="IPR011990">
    <property type="entry name" value="TPR-like_helical_dom_sf"/>
</dbReference>
<proteinExistence type="predicted"/>
<evidence type="ECO:0000256" key="1">
    <source>
        <dbReference type="ARBA" id="ARBA00022737"/>
    </source>
</evidence>
<accession>A0A2I0R262</accession>